<dbReference type="RefSeq" id="WP_124194000.1">
    <property type="nucleotide sequence ID" value="NZ_REGA01000001.1"/>
</dbReference>
<reference evidence="3 4" key="1">
    <citation type="submission" date="2018-10" db="EMBL/GenBank/DDBJ databases">
        <title>Natrarchaeobius chitinivorans gen. nov., sp. nov., and Natrarchaeobius haloalkaliphilus sp. nov., alkaliphilic, chitin-utilizing haloarchaea from hypersaline alkaline lakes.</title>
        <authorList>
            <person name="Sorokin D.Y."/>
            <person name="Elcheninov A.G."/>
            <person name="Kostrikina N.A."/>
            <person name="Bale N.J."/>
            <person name="Sinninghe Damste J.S."/>
            <person name="Khijniak T.V."/>
            <person name="Kublanov I.V."/>
            <person name="Toshchakov S.V."/>
        </authorList>
    </citation>
    <scope>NUCLEOTIDE SEQUENCE [LARGE SCALE GENOMIC DNA]</scope>
    <source>
        <strain evidence="3 4">AArcht4T</strain>
    </source>
</reference>
<feature type="transmembrane region" description="Helical" evidence="1">
    <location>
        <begin position="196"/>
        <end position="217"/>
    </location>
</feature>
<evidence type="ECO:0000256" key="1">
    <source>
        <dbReference type="SAM" id="Phobius"/>
    </source>
</evidence>
<keyword evidence="1" id="KW-0812">Transmembrane</keyword>
<dbReference type="GO" id="GO:0008237">
    <property type="term" value="F:metallopeptidase activity"/>
    <property type="evidence" value="ECO:0007669"/>
    <property type="project" value="UniProtKB-KW"/>
</dbReference>
<feature type="transmembrane region" description="Helical" evidence="1">
    <location>
        <begin position="296"/>
        <end position="314"/>
    </location>
</feature>
<dbReference type="InterPro" id="IPR003675">
    <property type="entry name" value="Rce1/LyrA-like_dom"/>
</dbReference>
<feature type="transmembrane region" description="Helical" evidence="1">
    <location>
        <begin position="155"/>
        <end position="175"/>
    </location>
</feature>
<keyword evidence="1" id="KW-0472">Membrane</keyword>
<dbReference type="OrthoDB" id="331240at2157"/>
<organism evidence="3 4">
    <name type="scientific">Natrarchaeobius chitinivorans</name>
    <dbReference type="NCBI Taxonomy" id="1679083"/>
    <lineage>
        <taxon>Archaea</taxon>
        <taxon>Methanobacteriati</taxon>
        <taxon>Methanobacteriota</taxon>
        <taxon>Stenosarchaea group</taxon>
        <taxon>Halobacteria</taxon>
        <taxon>Halobacteriales</taxon>
        <taxon>Natrialbaceae</taxon>
        <taxon>Natrarchaeobius</taxon>
    </lineage>
</organism>
<dbReference type="PANTHER" id="PTHR39430:SF1">
    <property type="entry name" value="PROTEASE"/>
    <property type="match status" value="1"/>
</dbReference>
<dbReference type="PANTHER" id="PTHR39430">
    <property type="entry name" value="MEMBRANE-ASSOCIATED PROTEASE-RELATED"/>
    <property type="match status" value="1"/>
</dbReference>
<feature type="transmembrane region" description="Helical" evidence="1">
    <location>
        <begin position="255"/>
        <end position="276"/>
    </location>
</feature>
<keyword evidence="3" id="KW-0378">Hydrolase</keyword>
<sequence length="330" mass="35379">MSSRFDRLSSVFESKPGILYTTDGSRFRATWRVLVPLLVATPLYFAANVFGPLPLQILVDTELEGTAAIVANLGALLLITAGIALATAVAFRLVSWLDRQRAFRGSVEYSSAWVRDFLGGVLIGAVATVVAMVYLGARGHLTLETGYYGVGIESVPLAVAALAAGSLFYLANNAFEEVVFREIALRHTARGIRSRGASVWVAVGAALLISTVLFGAFHFPMHGIGGLITSGAGGILFGVAYLLTGRLAMPVGVHFGGLAFVAIMREELAGFIFPTLLRATPEFAPAEGVSFGLEMWAVRIVVGAGLLLAWVYYWHGRVGIPERVYRLERE</sequence>
<name>A0A3N6MBF6_NATCH</name>
<feature type="transmembrane region" description="Helical" evidence="1">
    <location>
        <begin position="223"/>
        <end position="243"/>
    </location>
</feature>
<dbReference type="Proteomes" id="UP000282323">
    <property type="component" value="Unassembled WGS sequence"/>
</dbReference>
<feature type="transmembrane region" description="Helical" evidence="1">
    <location>
        <begin position="112"/>
        <end position="135"/>
    </location>
</feature>
<feature type="transmembrane region" description="Helical" evidence="1">
    <location>
        <begin position="67"/>
        <end position="91"/>
    </location>
</feature>
<keyword evidence="3" id="KW-0482">Metalloprotease</keyword>
<feature type="domain" description="CAAX prenyl protease 2/Lysostaphin resistance protein A-like" evidence="2">
    <location>
        <begin position="163"/>
        <end position="255"/>
    </location>
</feature>
<comment type="caution">
    <text evidence="3">The sequence shown here is derived from an EMBL/GenBank/DDBJ whole genome shotgun (WGS) entry which is preliminary data.</text>
</comment>
<dbReference type="GO" id="GO:0004175">
    <property type="term" value="F:endopeptidase activity"/>
    <property type="evidence" value="ECO:0007669"/>
    <property type="project" value="UniProtKB-ARBA"/>
</dbReference>
<evidence type="ECO:0000259" key="2">
    <source>
        <dbReference type="Pfam" id="PF02517"/>
    </source>
</evidence>
<dbReference type="GO" id="GO:0006508">
    <property type="term" value="P:proteolysis"/>
    <property type="evidence" value="ECO:0007669"/>
    <property type="project" value="UniProtKB-KW"/>
</dbReference>
<proteinExistence type="predicted"/>
<keyword evidence="1" id="KW-1133">Transmembrane helix</keyword>
<dbReference type="GO" id="GO:0080120">
    <property type="term" value="P:CAAX-box protein maturation"/>
    <property type="evidence" value="ECO:0007669"/>
    <property type="project" value="UniProtKB-ARBA"/>
</dbReference>
<evidence type="ECO:0000313" key="3">
    <source>
        <dbReference type="EMBL" id="RQG98014.1"/>
    </source>
</evidence>
<accession>A0A3N6MBF6</accession>
<dbReference type="EMBL" id="REGA01000001">
    <property type="protein sequence ID" value="RQG98014.1"/>
    <property type="molecule type" value="Genomic_DNA"/>
</dbReference>
<dbReference type="Pfam" id="PF02517">
    <property type="entry name" value="Rce1-like"/>
    <property type="match status" value="1"/>
</dbReference>
<dbReference type="AlphaFoldDB" id="A0A3N6MBF6"/>
<evidence type="ECO:0000313" key="4">
    <source>
        <dbReference type="Proteomes" id="UP000282323"/>
    </source>
</evidence>
<keyword evidence="3" id="KW-0645">Protease</keyword>
<keyword evidence="4" id="KW-1185">Reference proteome</keyword>
<protein>
    <submittedName>
        <fullName evidence="3">CPBP family intramembrane metalloprotease</fullName>
    </submittedName>
</protein>
<gene>
    <name evidence="3" type="ORF">EA473_02155</name>
</gene>